<dbReference type="PANTHER" id="PTHR46111">
    <property type="entry name" value="RIBOSOMAL RNA SMALL SUBUNIT METHYLTRANSFERASE I"/>
    <property type="match status" value="1"/>
</dbReference>
<keyword evidence="5" id="KW-0949">S-adenosyl-L-methionine</keyword>
<dbReference type="GO" id="GO:0006364">
    <property type="term" value="P:rRNA processing"/>
    <property type="evidence" value="ECO:0007669"/>
    <property type="project" value="UniProtKB-KW"/>
</dbReference>
<keyword evidence="2" id="KW-0698">rRNA processing</keyword>
<dbReference type="FunFam" id="3.30.950.10:FF:000002">
    <property type="entry name" value="Ribosomal RNA small subunit methyltransferase I"/>
    <property type="match status" value="1"/>
</dbReference>
<dbReference type="Pfam" id="PF23016">
    <property type="entry name" value="RsmI_C"/>
    <property type="match status" value="1"/>
</dbReference>
<dbReference type="InterPro" id="IPR008189">
    <property type="entry name" value="rRNA_ssu_MeTfrase_I"/>
</dbReference>
<accession>W1VK31</accession>
<dbReference type="PANTHER" id="PTHR46111:SF1">
    <property type="entry name" value="RIBOSOMAL RNA SMALL SUBUNIT METHYLTRANSFERASE I"/>
    <property type="match status" value="1"/>
</dbReference>
<evidence type="ECO:0000256" key="4">
    <source>
        <dbReference type="ARBA" id="ARBA00022679"/>
    </source>
</evidence>
<dbReference type="PATRIC" id="fig|1403939.3.peg.575"/>
<dbReference type="PROSITE" id="PS01296">
    <property type="entry name" value="RSMI"/>
    <property type="match status" value="1"/>
</dbReference>
<evidence type="ECO:0000256" key="5">
    <source>
        <dbReference type="ARBA" id="ARBA00022691"/>
    </source>
</evidence>
<dbReference type="Gene3D" id="3.30.950.10">
    <property type="entry name" value="Methyltransferase, Cobalt-precorrin-4 Transmethylase, Domain 2"/>
    <property type="match status" value="1"/>
</dbReference>
<sequence length="287" mass="30151">EAPAAPRAGVITLAATPIGNVADASRRLCAGLAEADLIAAEDTRRLLNLAQRLGIHVAGRVIAFHEHNERERAGELIEAARAGQRVLMVSDAGMPSVSDPGYRLVTAAAQAGVPVTVAPGPSAVLTALALSGLASDRFCFEGFLPRKPGEQRRALEQLAGEERTMVFFESPRRVHATLEVMAEVLGAGRQAAMCRELTKTYEEVRRATLGELAAATAAGALGEIVLVVAGGQSVQADPRDAARQALALADAGQRLKTAAAEVARQSGLRPNEVYRAALALRDERAQD</sequence>
<dbReference type="CDD" id="cd11648">
    <property type="entry name" value="RsmI"/>
    <property type="match status" value="1"/>
</dbReference>
<proteinExistence type="inferred from homology"/>
<reference evidence="8 9" key="1">
    <citation type="submission" date="2013-12" db="EMBL/GenBank/DDBJ databases">
        <title>A Varibaculum cambriense genome reconstructed from a premature infant gut community with otherwise low bacterial novelty that shifts toward anaerobic metabolism during the third week of life.</title>
        <authorList>
            <person name="Brown C.T."/>
            <person name="Sharon I."/>
            <person name="Thomas B.C."/>
            <person name="Castelle C.J."/>
            <person name="Morowitz M.J."/>
            <person name="Banfield J.F."/>
        </authorList>
    </citation>
    <scope>NUCLEOTIDE SEQUENCE [LARGE SCALE GENOMIC DNA]</scope>
    <source>
        <strain evidence="9">DORA_12</strain>
    </source>
</reference>
<organism evidence="8 9">
    <name type="scientific">Actinomyces urogenitalis DORA_12</name>
    <dbReference type="NCBI Taxonomy" id="1403939"/>
    <lineage>
        <taxon>Bacteria</taxon>
        <taxon>Bacillati</taxon>
        <taxon>Actinomycetota</taxon>
        <taxon>Actinomycetes</taxon>
        <taxon>Actinomycetales</taxon>
        <taxon>Actinomycetaceae</taxon>
        <taxon>Actinomyces</taxon>
    </lineage>
</organism>
<dbReference type="SUPFAM" id="SSF53790">
    <property type="entry name" value="Tetrapyrrole methylase"/>
    <property type="match status" value="1"/>
</dbReference>
<feature type="domain" description="RsmI HTH" evidence="7">
    <location>
        <begin position="238"/>
        <end position="281"/>
    </location>
</feature>
<comment type="caution">
    <text evidence="8">The sequence shown here is derived from an EMBL/GenBank/DDBJ whole genome shotgun (WGS) entry which is preliminary data.</text>
</comment>
<evidence type="ECO:0000259" key="7">
    <source>
        <dbReference type="Pfam" id="PF23016"/>
    </source>
</evidence>
<dbReference type="GO" id="GO:0032259">
    <property type="term" value="P:methylation"/>
    <property type="evidence" value="ECO:0007669"/>
    <property type="project" value="UniProtKB-KW"/>
</dbReference>
<evidence type="ECO:0000256" key="3">
    <source>
        <dbReference type="ARBA" id="ARBA00022603"/>
    </source>
</evidence>
<dbReference type="Pfam" id="PF00590">
    <property type="entry name" value="TP_methylase"/>
    <property type="match status" value="1"/>
</dbReference>
<feature type="domain" description="Tetrapyrrole methylase" evidence="6">
    <location>
        <begin position="11"/>
        <end position="213"/>
    </location>
</feature>
<dbReference type="Proteomes" id="UP000018852">
    <property type="component" value="Unassembled WGS sequence"/>
</dbReference>
<dbReference type="InterPro" id="IPR035996">
    <property type="entry name" value="4pyrrol_Methylase_sf"/>
</dbReference>
<keyword evidence="4 8" id="KW-0808">Transferase</keyword>
<dbReference type="InterPro" id="IPR000878">
    <property type="entry name" value="4pyrrol_Mease"/>
</dbReference>
<name>W1VK31_9ACTO</name>
<dbReference type="PIRSF" id="PIRSF005917">
    <property type="entry name" value="MTase_YraL"/>
    <property type="match status" value="1"/>
</dbReference>
<keyword evidence="3 8" id="KW-0489">Methyltransferase</keyword>
<dbReference type="InterPro" id="IPR018063">
    <property type="entry name" value="SAM_MeTrfase_RsmI_CS"/>
</dbReference>
<evidence type="ECO:0000313" key="8">
    <source>
        <dbReference type="EMBL" id="ETJ06081.1"/>
    </source>
</evidence>
<dbReference type="EMBL" id="AZLV01000381">
    <property type="protein sequence ID" value="ETJ06081.1"/>
    <property type="molecule type" value="Genomic_DNA"/>
</dbReference>
<evidence type="ECO:0000256" key="2">
    <source>
        <dbReference type="ARBA" id="ARBA00022552"/>
    </source>
</evidence>
<evidence type="ECO:0000256" key="1">
    <source>
        <dbReference type="ARBA" id="ARBA00022490"/>
    </source>
</evidence>
<dbReference type="InterPro" id="IPR014776">
    <property type="entry name" value="4pyrrole_Mease_sub2"/>
</dbReference>
<feature type="non-terminal residue" evidence="8">
    <location>
        <position position="1"/>
    </location>
</feature>
<dbReference type="InterPro" id="IPR014777">
    <property type="entry name" value="4pyrrole_Mease_sub1"/>
</dbReference>
<dbReference type="FunFam" id="3.40.1010.10:FF:000007">
    <property type="entry name" value="Ribosomal RNA small subunit methyltransferase I"/>
    <property type="match status" value="1"/>
</dbReference>
<evidence type="ECO:0000313" key="9">
    <source>
        <dbReference type="Proteomes" id="UP000018852"/>
    </source>
</evidence>
<dbReference type="AlphaFoldDB" id="W1VK31"/>
<dbReference type="GO" id="GO:0008168">
    <property type="term" value="F:methyltransferase activity"/>
    <property type="evidence" value="ECO:0007669"/>
    <property type="project" value="UniProtKB-KW"/>
</dbReference>
<gene>
    <name evidence="8" type="ORF">Q605_AUC00381G0003</name>
</gene>
<dbReference type="HAMAP" id="MF_01877">
    <property type="entry name" value="16SrRNA_methyltr_I"/>
    <property type="match status" value="1"/>
</dbReference>
<evidence type="ECO:0000259" key="6">
    <source>
        <dbReference type="Pfam" id="PF00590"/>
    </source>
</evidence>
<protein>
    <submittedName>
        <fullName evidence="8">Methyltransferase</fullName>
    </submittedName>
</protein>
<dbReference type="InterPro" id="IPR053910">
    <property type="entry name" value="RsmI_HTH"/>
</dbReference>
<dbReference type="Gene3D" id="3.40.1010.10">
    <property type="entry name" value="Cobalt-precorrin-4 Transmethylase, Domain 1"/>
    <property type="match status" value="1"/>
</dbReference>
<keyword evidence="1" id="KW-0963">Cytoplasm</keyword>
<dbReference type="NCBIfam" id="TIGR00096">
    <property type="entry name" value="16S rRNA (cytidine(1402)-2'-O)-methyltransferase"/>
    <property type="match status" value="1"/>
</dbReference>